<comment type="caution">
    <text evidence="1">The sequence shown here is derived from an EMBL/GenBank/DDBJ whole genome shotgun (WGS) entry which is preliminary data.</text>
</comment>
<evidence type="ECO:0000313" key="1">
    <source>
        <dbReference type="EMBL" id="KAJ7324580.1"/>
    </source>
</evidence>
<protein>
    <submittedName>
        <fullName evidence="1">Uncharacterized protein</fullName>
    </submittedName>
</protein>
<feature type="non-terminal residue" evidence="1">
    <location>
        <position position="1"/>
    </location>
</feature>
<organism evidence="1 2">
    <name type="scientific">Phrynocephalus forsythii</name>
    <dbReference type="NCBI Taxonomy" id="171643"/>
    <lineage>
        <taxon>Eukaryota</taxon>
        <taxon>Metazoa</taxon>
        <taxon>Chordata</taxon>
        <taxon>Craniata</taxon>
        <taxon>Vertebrata</taxon>
        <taxon>Euteleostomi</taxon>
        <taxon>Lepidosauria</taxon>
        <taxon>Squamata</taxon>
        <taxon>Bifurcata</taxon>
        <taxon>Unidentata</taxon>
        <taxon>Episquamata</taxon>
        <taxon>Toxicofera</taxon>
        <taxon>Iguania</taxon>
        <taxon>Acrodonta</taxon>
        <taxon>Agamidae</taxon>
        <taxon>Agaminae</taxon>
        <taxon>Phrynocephalus</taxon>
    </lineage>
</organism>
<proteinExistence type="predicted"/>
<name>A0A9Q1B0N2_9SAUR</name>
<reference evidence="1" key="1">
    <citation type="journal article" date="2023" name="DNA Res.">
        <title>Chromosome-level genome assembly of Phrynocephalus forsythii using third-generation DNA sequencing and Hi-C analysis.</title>
        <authorList>
            <person name="Qi Y."/>
            <person name="Zhao W."/>
            <person name="Zhao Y."/>
            <person name="Niu C."/>
            <person name="Cao S."/>
            <person name="Zhang Y."/>
        </authorList>
    </citation>
    <scope>NUCLEOTIDE SEQUENCE</scope>
    <source>
        <tissue evidence="1">Muscle</tissue>
    </source>
</reference>
<evidence type="ECO:0000313" key="2">
    <source>
        <dbReference type="Proteomes" id="UP001142489"/>
    </source>
</evidence>
<accession>A0A9Q1B0N2</accession>
<dbReference type="AlphaFoldDB" id="A0A9Q1B0N2"/>
<keyword evidence="2" id="KW-1185">Reference proteome</keyword>
<dbReference type="Proteomes" id="UP001142489">
    <property type="component" value="Unassembled WGS sequence"/>
</dbReference>
<sequence length="135" mass="15267">VVVKLSFKITNSLLIAQGGPTKPYLTICDNHILETSPMLNNILWEFCCYFSTVHLFVTFQDGALGAQMSPQHFAKWLINTITLRYHLAKQPLYPPMVARSILFISSYSSFSRGVQLQDICAASTWAQRSGFVIQY</sequence>
<gene>
    <name evidence="1" type="ORF">JRQ81_017600</name>
</gene>
<dbReference type="EMBL" id="JAPFRF010000008">
    <property type="protein sequence ID" value="KAJ7324580.1"/>
    <property type="molecule type" value="Genomic_DNA"/>
</dbReference>